<protein>
    <recommendedName>
        <fullName evidence="2">Antitoxin</fullName>
    </recommendedName>
</protein>
<sequence>MDITNPTQARKDFYNLIDRVNETHEPVYITGKKGKQGAVMISEKDWGSIQETLYLQNAGIAEVIKERENDELIDAEDINWDTL</sequence>
<dbReference type="PANTHER" id="PTHR33713:SF6">
    <property type="entry name" value="ANTITOXIN YEFM"/>
    <property type="match status" value="1"/>
</dbReference>
<gene>
    <name evidence="3" type="ORF">SAMN04488569_101419</name>
</gene>
<dbReference type="OrthoDB" id="2427986at2"/>
<dbReference type="Pfam" id="PF02604">
    <property type="entry name" value="PhdYeFM_antitox"/>
    <property type="match status" value="1"/>
</dbReference>
<dbReference type="EMBL" id="FOSJ01000014">
    <property type="protein sequence ID" value="SFK18353.1"/>
    <property type="molecule type" value="Genomic_DNA"/>
</dbReference>
<accession>A0A1I3XFQ3</accession>
<dbReference type="SUPFAM" id="SSF143120">
    <property type="entry name" value="YefM-like"/>
    <property type="match status" value="1"/>
</dbReference>
<evidence type="ECO:0000256" key="1">
    <source>
        <dbReference type="ARBA" id="ARBA00009981"/>
    </source>
</evidence>
<dbReference type="PANTHER" id="PTHR33713">
    <property type="entry name" value="ANTITOXIN YAFN-RELATED"/>
    <property type="match status" value="1"/>
</dbReference>
<evidence type="ECO:0000313" key="3">
    <source>
        <dbReference type="EMBL" id="SFK18353.1"/>
    </source>
</evidence>
<dbReference type="NCBIfam" id="TIGR01552">
    <property type="entry name" value="phd_fam"/>
    <property type="match status" value="1"/>
</dbReference>
<proteinExistence type="inferred from homology"/>
<keyword evidence="4" id="KW-1185">Reference proteome</keyword>
<dbReference type="InterPro" id="IPR051405">
    <property type="entry name" value="phD/YefM_antitoxin"/>
</dbReference>
<name>A0A1I3XFQ3_9LACT</name>
<comment type="similarity">
    <text evidence="1 2">Belongs to the phD/YefM antitoxin family.</text>
</comment>
<reference evidence="4" key="1">
    <citation type="submission" date="2016-10" db="EMBL/GenBank/DDBJ databases">
        <authorList>
            <person name="Varghese N."/>
            <person name="Submissions S."/>
        </authorList>
    </citation>
    <scope>NUCLEOTIDE SEQUENCE [LARGE SCALE GENOMIC DNA]</scope>
    <source>
        <strain evidence="4">DSM 16108</strain>
    </source>
</reference>
<dbReference type="AlphaFoldDB" id="A0A1I3XFQ3"/>
<dbReference type="RefSeq" id="WP_091896858.1">
    <property type="nucleotide sequence ID" value="NZ_FOSJ01000014.1"/>
</dbReference>
<dbReference type="InterPro" id="IPR036165">
    <property type="entry name" value="YefM-like_sf"/>
</dbReference>
<dbReference type="Gene3D" id="3.40.1620.10">
    <property type="entry name" value="YefM-like domain"/>
    <property type="match status" value="1"/>
</dbReference>
<dbReference type="InterPro" id="IPR006442">
    <property type="entry name" value="Antitoxin_Phd/YefM"/>
</dbReference>
<evidence type="ECO:0000313" key="4">
    <source>
        <dbReference type="Proteomes" id="UP000199589"/>
    </source>
</evidence>
<comment type="function">
    <text evidence="2">Antitoxin component of a type II toxin-antitoxin (TA) system.</text>
</comment>
<evidence type="ECO:0000256" key="2">
    <source>
        <dbReference type="RuleBase" id="RU362080"/>
    </source>
</evidence>
<organism evidence="3 4">
    <name type="scientific">Marinilactibacillus piezotolerans</name>
    <dbReference type="NCBI Taxonomy" id="258723"/>
    <lineage>
        <taxon>Bacteria</taxon>
        <taxon>Bacillati</taxon>
        <taxon>Bacillota</taxon>
        <taxon>Bacilli</taxon>
        <taxon>Lactobacillales</taxon>
        <taxon>Carnobacteriaceae</taxon>
        <taxon>Marinilactibacillus</taxon>
    </lineage>
</organism>
<dbReference type="Proteomes" id="UP000199589">
    <property type="component" value="Unassembled WGS sequence"/>
</dbReference>